<evidence type="ECO:0000313" key="3">
    <source>
        <dbReference type="EMBL" id="ASU34663.1"/>
    </source>
</evidence>
<dbReference type="PANTHER" id="PTHR44520">
    <property type="entry name" value="RESPONSE REGULATOR RCP1-RELATED"/>
    <property type="match status" value="1"/>
</dbReference>
<keyword evidence="1" id="KW-0597">Phosphoprotein</keyword>
<proteinExistence type="predicted"/>
<dbReference type="InterPro" id="IPR011006">
    <property type="entry name" value="CheY-like_superfamily"/>
</dbReference>
<sequence>MNYNNVEILFVEDSTDDAMLTIRALRKSGFSNSLHHVTDGAEALDFIYCRGMYGLRNVNDKPKLILLDLKMPKITGLEVLATIKADPNNRFIPVVILTSSKEDPDIQKCYALGANSYITKPVESDNFFNAIKEIGLYWMVLSQLPNN</sequence>
<dbReference type="GO" id="GO:0000160">
    <property type="term" value="P:phosphorelay signal transduction system"/>
    <property type="evidence" value="ECO:0007669"/>
    <property type="project" value="InterPro"/>
</dbReference>
<dbReference type="EMBL" id="CP022743">
    <property type="protein sequence ID" value="ASU34663.1"/>
    <property type="molecule type" value="Genomic_DNA"/>
</dbReference>
<evidence type="ECO:0000313" key="4">
    <source>
        <dbReference type="Proteomes" id="UP000215002"/>
    </source>
</evidence>
<dbReference type="OrthoDB" id="7631574at2"/>
<dbReference type="InterPro" id="IPR001789">
    <property type="entry name" value="Sig_transdc_resp-reg_receiver"/>
</dbReference>
<dbReference type="Pfam" id="PF00072">
    <property type="entry name" value="Response_reg"/>
    <property type="match status" value="1"/>
</dbReference>
<dbReference type="Gene3D" id="3.40.50.2300">
    <property type="match status" value="1"/>
</dbReference>
<evidence type="ECO:0000256" key="1">
    <source>
        <dbReference type="PROSITE-ProRule" id="PRU00169"/>
    </source>
</evidence>
<dbReference type="KEGG" id="muc:MuYL_2776"/>
<evidence type="ECO:0000259" key="2">
    <source>
        <dbReference type="PROSITE" id="PS50110"/>
    </source>
</evidence>
<accession>A0A223NXS2</accession>
<dbReference type="RefSeq" id="WP_094570988.1">
    <property type="nucleotide sequence ID" value="NZ_CP022743.1"/>
</dbReference>
<dbReference type="PANTHER" id="PTHR44520:SF1">
    <property type="entry name" value="TWO-COMPONENT SYSTEM REGULATORY PROTEIN"/>
    <property type="match status" value="1"/>
</dbReference>
<protein>
    <submittedName>
        <fullName evidence="3">Response regulator rcp1</fullName>
    </submittedName>
</protein>
<dbReference type="SMART" id="SM00448">
    <property type="entry name" value="REC"/>
    <property type="match status" value="1"/>
</dbReference>
<name>A0A223NXS2_9SPHI</name>
<reference evidence="3 4" key="1">
    <citation type="submission" date="2017-08" db="EMBL/GenBank/DDBJ databases">
        <title>Complete genome sequence of Mucilaginibacter sp. strain BJC16-A31.</title>
        <authorList>
            <consortium name="Henan University of Science and Technology"/>
            <person name="You X."/>
        </authorList>
    </citation>
    <scope>NUCLEOTIDE SEQUENCE [LARGE SCALE GENOMIC DNA]</scope>
    <source>
        <strain evidence="3 4">BJC16-A31</strain>
    </source>
</reference>
<gene>
    <name evidence="3" type="ORF">MuYL_2776</name>
</gene>
<dbReference type="Proteomes" id="UP000215002">
    <property type="component" value="Chromosome"/>
</dbReference>
<feature type="modified residue" description="4-aspartylphosphate" evidence="1">
    <location>
        <position position="68"/>
    </location>
</feature>
<dbReference type="InterPro" id="IPR052893">
    <property type="entry name" value="TCS_response_regulator"/>
</dbReference>
<feature type="domain" description="Response regulatory" evidence="2">
    <location>
        <begin position="7"/>
        <end position="135"/>
    </location>
</feature>
<dbReference type="SUPFAM" id="SSF52172">
    <property type="entry name" value="CheY-like"/>
    <property type="match status" value="1"/>
</dbReference>
<organism evidence="3 4">
    <name type="scientific">Mucilaginibacter xinganensis</name>
    <dbReference type="NCBI Taxonomy" id="1234841"/>
    <lineage>
        <taxon>Bacteria</taxon>
        <taxon>Pseudomonadati</taxon>
        <taxon>Bacteroidota</taxon>
        <taxon>Sphingobacteriia</taxon>
        <taxon>Sphingobacteriales</taxon>
        <taxon>Sphingobacteriaceae</taxon>
        <taxon>Mucilaginibacter</taxon>
    </lineage>
</organism>
<dbReference type="AlphaFoldDB" id="A0A223NXS2"/>
<dbReference type="PROSITE" id="PS50110">
    <property type="entry name" value="RESPONSE_REGULATORY"/>
    <property type="match status" value="1"/>
</dbReference>
<dbReference type="CDD" id="cd17557">
    <property type="entry name" value="REC_Rcp-like"/>
    <property type="match status" value="1"/>
</dbReference>
<keyword evidence="4" id="KW-1185">Reference proteome</keyword>